<organism evidence="1">
    <name type="scientific">marine metagenome</name>
    <dbReference type="NCBI Taxonomy" id="408172"/>
    <lineage>
        <taxon>unclassified sequences</taxon>
        <taxon>metagenomes</taxon>
        <taxon>ecological metagenomes</taxon>
    </lineage>
</organism>
<accession>A0A382DJ48</accession>
<dbReference type="EMBL" id="UINC01039585">
    <property type="protein sequence ID" value="SVB38285.1"/>
    <property type="molecule type" value="Genomic_DNA"/>
</dbReference>
<dbReference type="AlphaFoldDB" id="A0A382DJ48"/>
<evidence type="ECO:0000313" key="1">
    <source>
        <dbReference type="EMBL" id="SVB38285.1"/>
    </source>
</evidence>
<reference evidence="1" key="1">
    <citation type="submission" date="2018-05" db="EMBL/GenBank/DDBJ databases">
        <authorList>
            <person name="Lanie J.A."/>
            <person name="Ng W.-L."/>
            <person name="Kazmierczak K.M."/>
            <person name="Andrzejewski T.M."/>
            <person name="Davidsen T.M."/>
            <person name="Wayne K.J."/>
            <person name="Tettelin H."/>
            <person name="Glass J.I."/>
            <person name="Rusch D."/>
            <person name="Podicherti R."/>
            <person name="Tsui H.-C.T."/>
            <person name="Winkler M.E."/>
        </authorList>
    </citation>
    <scope>NUCLEOTIDE SEQUENCE</scope>
</reference>
<sequence>MVQEWTGAWVHNSEFEVKQPQLKPHPIGADPQALQHARPSRVAPAVPQLMPFNPFTTYGAGSAYINVNVPNHGLTNGDTYRFRGMPSTAGAYANPESWDGITGAKIALAAGYAITTGKYVSGARDTDFTTDWFYFVVNTDTATVGSKEGGGYPVSVGPVTIEA</sequence>
<gene>
    <name evidence="1" type="ORF">METZ01_LOCUS191139</name>
</gene>
<protein>
    <submittedName>
        <fullName evidence="1">Uncharacterized protein</fullName>
    </submittedName>
</protein>
<name>A0A382DJ48_9ZZZZ</name>
<proteinExistence type="predicted"/>